<evidence type="ECO:0000256" key="4">
    <source>
        <dbReference type="ARBA" id="ARBA00023136"/>
    </source>
</evidence>
<dbReference type="Gene3D" id="1.20.120.1630">
    <property type="match status" value="1"/>
</dbReference>
<proteinExistence type="predicted"/>
<evidence type="ECO:0000313" key="6">
    <source>
        <dbReference type="EMBL" id="GAA4323982.1"/>
    </source>
</evidence>
<keyword evidence="4 5" id="KW-0472">Membrane</keyword>
<comment type="subcellular location">
    <subcellularLocation>
        <location evidence="1">Membrane</location>
        <topology evidence="1">Multi-pass membrane protein</topology>
    </subcellularLocation>
</comment>
<reference evidence="7" key="1">
    <citation type="journal article" date="2019" name="Int. J. Syst. Evol. Microbiol.">
        <title>The Global Catalogue of Microorganisms (GCM) 10K type strain sequencing project: providing services to taxonomists for standard genome sequencing and annotation.</title>
        <authorList>
            <consortium name="The Broad Institute Genomics Platform"/>
            <consortium name="The Broad Institute Genome Sequencing Center for Infectious Disease"/>
            <person name="Wu L."/>
            <person name="Ma J."/>
        </authorList>
    </citation>
    <scope>NUCLEOTIDE SEQUENCE [LARGE SCALE GENOMIC DNA]</scope>
    <source>
        <strain evidence="7">JCM 17705</strain>
    </source>
</reference>
<feature type="transmembrane region" description="Helical" evidence="5">
    <location>
        <begin position="34"/>
        <end position="60"/>
    </location>
</feature>
<dbReference type="Proteomes" id="UP001500582">
    <property type="component" value="Unassembled WGS sequence"/>
</dbReference>
<evidence type="ECO:0000256" key="2">
    <source>
        <dbReference type="ARBA" id="ARBA00022692"/>
    </source>
</evidence>
<keyword evidence="7" id="KW-1185">Reference proteome</keyword>
<dbReference type="PANTHER" id="PTHR43847:SF1">
    <property type="entry name" value="BLL3993 PROTEIN"/>
    <property type="match status" value="1"/>
</dbReference>
<dbReference type="EMBL" id="BAABFT010000005">
    <property type="protein sequence ID" value="GAA4323982.1"/>
    <property type="molecule type" value="Genomic_DNA"/>
</dbReference>
<dbReference type="InterPro" id="IPR052527">
    <property type="entry name" value="Metal_cation-efflux_comp"/>
</dbReference>
<protein>
    <recommendedName>
        <fullName evidence="8">Isoprenylcysteine carboxyl methyltransferase (ICMT) family protein</fullName>
    </recommendedName>
</protein>
<comment type="caution">
    <text evidence="6">The sequence shown here is derived from an EMBL/GenBank/DDBJ whole genome shotgun (WGS) entry which is preliminary data.</text>
</comment>
<accession>A0ABP8GGN4</accession>
<evidence type="ECO:0008006" key="8">
    <source>
        <dbReference type="Google" id="ProtNLM"/>
    </source>
</evidence>
<sequence>MLLLLHVAYYMVCFMEGDIAIVPADVTSCIGLTAYTFSILMLYYVIFQIGHLWTVKLLVAPRPYHVINKSFLFRYVKHPNYYLNIIPELCGLALIFHSWYTLCIGLPVYLIPLIIRIRQEEQVMRTEFDNY</sequence>
<evidence type="ECO:0000256" key="3">
    <source>
        <dbReference type="ARBA" id="ARBA00022989"/>
    </source>
</evidence>
<organism evidence="6 7">
    <name type="scientific">Mucilaginibacter gynuensis</name>
    <dbReference type="NCBI Taxonomy" id="1302236"/>
    <lineage>
        <taxon>Bacteria</taxon>
        <taxon>Pseudomonadati</taxon>
        <taxon>Bacteroidota</taxon>
        <taxon>Sphingobacteriia</taxon>
        <taxon>Sphingobacteriales</taxon>
        <taxon>Sphingobacteriaceae</taxon>
        <taxon>Mucilaginibacter</taxon>
    </lineage>
</organism>
<evidence type="ECO:0000256" key="1">
    <source>
        <dbReference type="ARBA" id="ARBA00004141"/>
    </source>
</evidence>
<keyword evidence="3 5" id="KW-1133">Transmembrane helix</keyword>
<gene>
    <name evidence="6" type="ORF">GCM10023149_25300</name>
</gene>
<dbReference type="InterPro" id="IPR007269">
    <property type="entry name" value="ICMT_MeTrfase"/>
</dbReference>
<name>A0ABP8GGN4_9SPHI</name>
<evidence type="ECO:0000313" key="7">
    <source>
        <dbReference type="Proteomes" id="UP001500582"/>
    </source>
</evidence>
<dbReference type="Pfam" id="PF04140">
    <property type="entry name" value="ICMT"/>
    <property type="match status" value="1"/>
</dbReference>
<evidence type="ECO:0000256" key="5">
    <source>
        <dbReference type="SAM" id="Phobius"/>
    </source>
</evidence>
<keyword evidence="2 5" id="KW-0812">Transmembrane</keyword>
<dbReference type="PANTHER" id="PTHR43847">
    <property type="entry name" value="BLL3993 PROTEIN"/>
    <property type="match status" value="1"/>
</dbReference>